<dbReference type="PANTHER" id="PTHR30606">
    <property type="entry name" value="LIPID A BIOSYNTHESIS LAUROYL ACYLTRANSFERASE"/>
    <property type="match status" value="1"/>
</dbReference>
<dbReference type="GO" id="GO:0009103">
    <property type="term" value="P:lipopolysaccharide biosynthetic process"/>
    <property type="evidence" value="ECO:0007669"/>
    <property type="project" value="UniProtKB-UniRule"/>
</dbReference>
<organism evidence="7 8">
    <name type="scientific">Escherichia coli O104:H4 (strain 2011C-3493)</name>
    <dbReference type="NCBI Taxonomy" id="1133852"/>
    <lineage>
        <taxon>Bacteria</taxon>
        <taxon>Pseudomonadati</taxon>
        <taxon>Pseudomonadota</taxon>
        <taxon>Gammaproteobacteria</taxon>
        <taxon>Enterobacterales</taxon>
        <taxon>Enterobacteriaceae</taxon>
        <taxon>Escherichia</taxon>
    </lineage>
</organism>
<feature type="short sequence motif" description="HXXXXD motif" evidence="6">
    <location>
        <begin position="137"/>
        <end position="142"/>
    </location>
</feature>
<dbReference type="NCBIfam" id="TIGR02208">
    <property type="entry name" value="lipid_A_msbB"/>
    <property type="match status" value="1"/>
</dbReference>
<keyword evidence="6" id="KW-0448">Lipopolysaccharide biosynthesis</keyword>
<evidence type="ECO:0000313" key="8">
    <source>
        <dbReference type="Proteomes" id="UP000006167"/>
    </source>
</evidence>
<gene>
    <name evidence="6" type="primary">lpxM</name>
    <name evidence="7" type="ordered locus">O3K_22085</name>
</gene>
<dbReference type="CDD" id="cd07984">
    <property type="entry name" value="LPLAT_LABLAT-like"/>
    <property type="match status" value="1"/>
</dbReference>
<keyword evidence="2 6" id="KW-0997">Cell inner membrane</keyword>
<dbReference type="PANTHER" id="PTHR30606:SF4">
    <property type="entry name" value="LIPID A BIOSYNTHESIS MYRISTOYLTRANSFERASE"/>
    <property type="match status" value="1"/>
</dbReference>
<comment type="catalytic activity">
    <reaction evidence="6">
        <text>alpha-Kdo-(2-&gt;4)-alpha-Kdo-(2-&gt;6)-(dodecanoyl)-lipid IVA (E. coli) + tetradecanoyl-[ACP] = alpha-Kdo-(2-&gt;4)-alpha-Kdo-(2-&gt;6)-lipid A (E. coli) + holo-[ACP]</text>
        <dbReference type="Rhea" id="RHEA:28438"/>
        <dbReference type="Rhea" id="RHEA-COMP:9648"/>
        <dbReference type="Rhea" id="RHEA-COMP:9685"/>
        <dbReference type="ChEBI" id="CHEBI:58540"/>
        <dbReference type="ChEBI" id="CHEBI:61524"/>
        <dbReference type="ChEBI" id="CHEBI:64479"/>
        <dbReference type="ChEBI" id="CHEBI:78477"/>
        <dbReference type="EC" id="2.3.1.243"/>
    </reaction>
</comment>
<comment type="subcellular location">
    <subcellularLocation>
        <location evidence="6">Cell inner membrane</location>
        <topology evidence="6">Single-pass membrane protein</topology>
    </subcellularLocation>
</comment>
<protein>
    <recommendedName>
        <fullName evidence="6">Lipid A biosynthesis myristoyltransferase</fullName>
        <ecNumber evidence="6">2.3.1.243</ecNumber>
    </recommendedName>
    <alternativeName>
        <fullName evidence="6">Kdo(2)-lauroyl-lipid IV(A) myristoyltransferase</fullName>
    </alternativeName>
</protein>
<evidence type="ECO:0000256" key="6">
    <source>
        <dbReference type="HAMAP-Rule" id="MF_01944"/>
    </source>
</evidence>
<dbReference type="EC" id="2.3.1.243" evidence="6"/>
<evidence type="ECO:0000256" key="1">
    <source>
        <dbReference type="ARBA" id="ARBA00022475"/>
    </source>
</evidence>
<comment type="similarity">
    <text evidence="6">Belongs to the LpxL/LpxM/LpxP family. LpxM subfamily.</text>
</comment>
<comment type="pathway">
    <text evidence="6">Glycolipid biosynthesis; KDO(2)-lipid A biosynthesis; KDO(2)-lipid A from CMP-3-deoxy-D-manno-octulosonate and lipid IV(A): step 4/4.</text>
</comment>
<sequence>MKKYKSEFIPEFKKNYLSPVYWSTWFLLGMIAGISMFPPLFRDPVLAKIGRWAGRLSKKARRRATINLSLCFPEKSDTEREIIVDKMFATALQSIVLMAELAIRGPEKFQKRVFWKGLEILEEIRHNNRNVIFLVPHGWSVDIPAMLLAAQGKKMAAMFHQQRNPVIDYVWNSVRRKFGGRLHAREDGIKPFIQSVRQGYWGYYLPDQDHGPEYSEFADFFATYKATLPIIGRLMNISQAMIIPLFPVYDEKKHLLTIEIRPPMDACIASADNKTIARQMNKTVEILVGPHPEQYVWVLKLLKTRKSNEADPYP</sequence>
<keyword evidence="4 6" id="KW-0472">Membrane</keyword>
<accession>A0A0E0Y815</accession>
<evidence type="ECO:0000313" key="7">
    <source>
        <dbReference type="EMBL" id="AFS76276.1"/>
    </source>
</evidence>
<reference evidence="7 8" key="1">
    <citation type="journal article" date="2012" name="PLoS ONE">
        <title>Genomic comparison of Escherichia coli O104:H4 isolates from 2009 and 2011 reveals plasmid, and prophage heterogeneity, including Shiga toxin encoding phage stx2.</title>
        <authorList>
            <consortium name="Threat Characterization Consortium"/>
            <person name="Ahmed S.A."/>
            <person name="Awosika J."/>
            <person name="Baldwin C."/>
            <person name="Bishop-Lilly K.A."/>
            <person name="Biswas B."/>
            <person name="Broomall S."/>
            <person name="Chain P.S."/>
            <person name="Chertkov O."/>
            <person name="Chokoshvili O."/>
            <person name="Coyne S."/>
            <person name="Davenport K."/>
            <person name="Detter J.C."/>
            <person name="Dorman W."/>
            <person name="Erkkila T.H."/>
            <person name="Folster J.P."/>
            <person name="Frey K.G."/>
            <person name="George M."/>
            <person name="Gleasner C."/>
            <person name="Henry M."/>
            <person name="Hill K.K."/>
            <person name="Hubbard K."/>
            <person name="Insalaco J."/>
            <person name="Johnson S."/>
            <person name="Kitzmiller A."/>
            <person name="Krepps M."/>
            <person name="Lo C.C."/>
            <person name="Luu T."/>
            <person name="McNew L.A."/>
            <person name="Minogue T."/>
            <person name="Munk C.A."/>
            <person name="Osborne B."/>
            <person name="Patel M."/>
            <person name="Reitenga K.G."/>
            <person name="Rosenzweig C.N."/>
            <person name="Shea A."/>
            <person name="Shen X."/>
            <person name="Strockbine N."/>
            <person name="Tarr C."/>
            <person name="Teshima H."/>
            <person name="van Gieson E."/>
            <person name="Verratti K."/>
            <person name="Wolcott M."/>
            <person name="Xie G."/>
            <person name="Sozhamannan S."/>
            <person name="Gibbons H.S."/>
        </authorList>
    </citation>
    <scope>NUCLEOTIDE SEQUENCE [LARGE SCALE GENOMIC DNA]</scope>
    <source>
        <strain evidence="7 8">2011C-3493</strain>
    </source>
</reference>
<dbReference type="GO" id="GO:0036104">
    <property type="term" value="P:Kdo2-lipid A biosynthetic process"/>
    <property type="evidence" value="ECO:0007669"/>
    <property type="project" value="UniProtKB-UniRule"/>
</dbReference>
<dbReference type="EMBL" id="CP003289">
    <property type="protein sequence ID" value="AFS76276.1"/>
    <property type="molecule type" value="Genomic_DNA"/>
</dbReference>
<dbReference type="AlphaFoldDB" id="A0A0E0Y815"/>
<feature type="transmembrane region" description="Helical" evidence="6">
    <location>
        <begin position="20"/>
        <end position="41"/>
    </location>
</feature>
<evidence type="ECO:0000256" key="4">
    <source>
        <dbReference type="ARBA" id="ARBA00023136"/>
    </source>
</evidence>
<proteinExistence type="inferred from homology"/>
<keyword evidence="6" id="KW-0812">Transmembrane</keyword>
<dbReference type="Proteomes" id="UP000006167">
    <property type="component" value="Chromosome"/>
</dbReference>
<keyword evidence="5 6" id="KW-0012">Acyltransferase</keyword>
<dbReference type="Pfam" id="PF03279">
    <property type="entry name" value="Lip_A_acyltrans"/>
    <property type="match status" value="1"/>
</dbReference>
<dbReference type="UniPathway" id="UPA00360">
    <property type="reaction ID" value="UER00486"/>
</dbReference>
<keyword evidence="3 6" id="KW-0808">Transferase</keyword>
<dbReference type="PATRIC" id="fig|1133852.3.peg.4617"/>
<keyword evidence="1 6" id="KW-1003">Cell membrane</keyword>
<dbReference type="PIRSF" id="PIRSF026649">
    <property type="entry name" value="MsbB"/>
    <property type="match status" value="1"/>
</dbReference>
<dbReference type="NCBIfam" id="NF006507">
    <property type="entry name" value="PRK08943.1"/>
    <property type="match status" value="1"/>
</dbReference>
<dbReference type="GO" id="GO:0005886">
    <property type="term" value="C:plasma membrane"/>
    <property type="evidence" value="ECO:0007669"/>
    <property type="project" value="UniProtKB-SubCell"/>
</dbReference>
<dbReference type="UniPathway" id="UPA00030"/>
<comment type="function">
    <text evidence="6">Catalyzes the transfer of myristate from myristoyl-[acyl-carrier-protein] (ACP) to Kdo(2)-(lauroyl)-lipid IV(A) to form Kdo(2)-lipid A.</text>
</comment>
<dbReference type="HOGENOM" id="CLU_049421_1_0_6"/>
<dbReference type="InterPro" id="IPR004960">
    <property type="entry name" value="LipA_acyltrans"/>
</dbReference>
<dbReference type="KEGG" id="esl:O3K_22085"/>
<keyword evidence="6" id="KW-1133">Transmembrane helix</keyword>
<comment type="pathway">
    <text evidence="6">Bacterial outer membrane biogenesis; lipopolysaccharide biosynthesis.</text>
</comment>
<dbReference type="GO" id="GO:0009276">
    <property type="term" value="C:Gram-negative-bacterium-type cell wall"/>
    <property type="evidence" value="ECO:0007669"/>
    <property type="project" value="InterPro"/>
</dbReference>
<dbReference type="GO" id="GO:0019107">
    <property type="term" value="F:myristoyltransferase activity"/>
    <property type="evidence" value="ECO:0007669"/>
    <property type="project" value="UniProtKB-UniRule"/>
</dbReference>
<evidence type="ECO:0000256" key="3">
    <source>
        <dbReference type="ARBA" id="ARBA00022679"/>
    </source>
</evidence>
<dbReference type="InterPro" id="IPR011921">
    <property type="entry name" value="Lipid_A_MsbB"/>
</dbReference>
<dbReference type="RefSeq" id="WP_001390363.1">
    <property type="nucleotide sequence ID" value="NC_018658.1"/>
</dbReference>
<name>A0A0E0Y815_ECO1C</name>
<evidence type="ECO:0000256" key="5">
    <source>
        <dbReference type="ARBA" id="ARBA00023315"/>
    </source>
</evidence>
<dbReference type="HAMAP" id="MF_01944">
    <property type="entry name" value="Lipid_A_LpxM"/>
    <property type="match status" value="1"/>
</dbReference>
<evidence type="ECO:0000256" key="2">
    <source>
        <dbReference type="ARBA" id="ARBA00022519"/>
    </source>
</evidence>